<proteinExistence type="predicted"/>
<dbReference type="RefSeq" id="WP_182342952.1">
    <property type="nucleotide sequence ID" value="NZ_CP090311.1"/>
</dbReference>
<evidence type="ECO:0000313" key="2">
    <source>
        <dbReference type="Proteomes" id="UP000526003"/>
    </source>
</evidence>
<dbReference type="Proteomes" id="UP000526003">
    <property type="component" value="Unassembled WGS sequence"/>
</dbReference>
<accession>A0A7X1KYQ1</accession>
<dbReference type="AlphaFoldDB" id="A0A7X1KYQ1"/>
<comment type="caution">
    <text evidence="1">The sequence shown here is derived from an EMBL/GenBank/DDBJ whole genome shotgun (WGS) entry which is preliminary data.</text>
</comment>
<keyword evidence="2" id="KW-1185">Reference proteome</keyword>
<evidence type="ECO:0000313" key="1">
    <source>
        <dbReference type="EMBL" id="MBC2691763.1"/>
    </source>
</evidence>
<gene>
    <name evidence="1" type="ORF">H7995_18385</name>
</gene>
<protein>
    <submittedName>
        <fullName evidence="1">Uncharacterized protein</fullName>
    </submittedName>
</protein>
<sequence>MYLPHTSGILLQRIETADDVKIIIKLSRIDADYTATTTDLTLHINENKNSLKLDYDPWSDINVIPDGSIDEKDTQAIIDLAVAFYRQTTIDPELTVFLSPIDNHPGVLRVRIGLLNLNEDELYPLGYFFTAASVDNGVNFRIFRVTSHGGSHPQDDTDLEPMAKAFIKMKV</sequence>
<name>A0A7X1KYQ1_9PSED</name>
<reference evidence="1 2" key="1">
    <citation type="submission" date="2020-08" db="EMBL/GenBank/DDBJ databases">
        <title>Pseudomonas sp. nov.</title>
        <authorList>
            <person name="Gieschler S."/>
            <person name="Fiedler G."/>
            <person name="Brinks E."/>
            <person name="Boehnlein C."/>
            <person name="Franz C.M.A.P."/>
            <person name="Kabisch J."/>
        </authorList>
    </citation>
    <scope>NUCLEOTIDE SEQUENCE [LARGE SCALE GENOMIC DNA]</scope>
    <source>
        <strain evidence="1 2">MBT-1</strain>
    </source>
</reference>
<dbReference type="EMBL" id="JACMYG010000020">
    <property type="protein sequence ID" value="MBC2691763.1"/>
    <property type="molecule type" value="Genomic_DNA"/>
</dbReference>
<organism evidence="1 2">
    <name type="scientific">Pseudomonas kielensis</name>
    <dbReference type="NCBI Taxonomy" id="2762577"/>
    <lineage>
        <taxon>Bacteria</taxon>
        <taxon>Pseudomonadati</taxon>
        <taxon>Pseudomonadota</taxon>
        <taxon>Gammaproteobacteria</taxon>
        <taxon>Pseudomonadales</taxon>
        <taxon>Pseudomonadaceae</taxon>
        <taxon>Pseudomonas</taxon>
    </lineage>
</organism>